<evidence type="ECO:0000313" key="1">
    <source>
        <dbReference type="EMBL" id="MBF9135185.1"/>
    </source>
</evidence>
<dbReference type="RefSeq" id="WP_196206645.1">
    <property type="nucleotide sequence ID" value="NZ_JADPUN010000422.1"/>
</dbReference>
<protein>
    <submittedName>
        <fullName evidence="1">Uncharacterized protein</fullName>
    </submittedName>
</protein>
<evidence type="ECO:0000313" key="2">
    <source>
        <dbReference type="Proteomes" id="UP000638560"/>
    </source>
</evidence>
<accession>A0ABS0H9N0</accession>
<gene>
    <name evidence="1" type="ORF">I0C86_40620</name>
</gene>
<name>A0ABS0H9N0_9ACTN</name>
<comment type="caution">
    <text evidence="1">The sequence shown here is derived from an EMBL/GenBank/DDBJ whole genome shotgun (WGS) entry which is preliminary data.</text>
</comment>
<proteinExistence type="predicted"/>
<keyword evidence="2" id="KW-1185">Reference proteome</keyword>
<reference evidence="1 2" key="1">
    <citation type="submission" date="2020-11" db="EMBL/GenBank/DDBJ databases">
        <title>A novel isolate from a Black sea contaminated sediment with potential to produce alkanes: Plantactinospora alkalitolerans sp. nov.</title>
        <authorList>
            <person name="Carro L."/>
            <person name="Veyisoglu A."/>
            <person name="Guven K."/>
            <person name="Schumann P."/>
            <person name="Klenk H.-P."/>
            <person name="Sahin N."/>
        </authorList>
    </citation>
    <scope>NUCLEOTIDE SEQUENCE [LARGE SCALE GENOMIC DNA]</scope>
    <source>
        <strain evidence="1 2">S1510</strain>
    </source>
</reference>
<sequence length="159" mass="17568">MKIKLVPTLARFNPDLPRHAWVKKIRHHRNCAWCEIAVRTVPGDWSLAWSWPADPRLTDGVAASDTSLPSCTGPRAGRNRLLRAVRDGSVSPVTVDGRTGFEAAGRPPLDATAAIRRAEHDSLVRLVGEQYPQPELTDLGERWLRLCDEFTGAAKVAAR</sequence>
<dbReference type="EMBL" id="JADPUN010000422">
    <property type="protein sequence ID" value="MBF9135185.1"/>
    <property type="molecule type" value="Genomic_DNA"/>
</dbReference>
<organism evidence="1 2">
    <name type="scientific">Plantactinospora alkalitolerans</name>
    <dbReference type="NCBI Taxonomy" id="2789879"/>
    <lineage>
        <taxon>Bacteria</taxon>
        <taxon>Bacillati</taxon>
        <taxon>Actinomycetota</taxon>
        <taxon>Actinomycetes</taxon>
        <taxon>Micromonosporales</taxon>
        <taxon>Micromonosporaceae</taxon>
        <taxon>Plantactinospora</taxon>
    </lineage>
</organism>
<dbReference type="Proteomes" id="UP000638560">
    <property type="component" value="Unassembled WGS sequence"/>
</dbReference>